<dbReference type="OrthoDB" id="3781969at2"/>
<comment type="caution">
    <text evidence="1">The sequence shown here is derived from an EMBL/GenBank/DDBJ whole genome shotgun (WGS) entry which is preliminary data.</text>
</comment>
<name>A0A4S5ETL0_9ACTN</name>
<evidence type="ECO:0008006" key="3">
    <source>
        <dbReference type="Google" id="ProtNLM"/>
    </source>
</evidence>
<reference evidence="1 2" key="1">
    <citation type="submission" date="2019-04" db="EMBL/GenBank/DDBJ databases">
        <title>Draft genome sequences for three unisolated Alnus-infective Frankia Sp+ strains, AgTrS, AiOr and AvVan, the first sequenced Frankia strains able to sporulate in-planta.</title>
        <authorList>
            <person name="Bethencourt L."/>
            <person name="Vautrin F."/>
            <person name="Taib N."/>
            <person name="Dubost A."/>
            <person name="Castro-Garcia L."/>
            <person name="Imbaud O."/>
            <person name="Abrouk D."/>
            <person name="Fournier P."/>
            <person name="Briolay J."/>
            <person name="Nguyen A."/>
            <person name="Normand P."/>
            <person name="Fernandez M.P."/>
            <person name="Brochier-Armanet C."/>
            <person name="Herrera-Belaroussi A."/>
        </authorList>
    </citation>
    <scope>NUCLEOTIDE SEQUENCE [LARGE SCALE GENOMIC DNA]</scope>
    <source>
        <strain evidence="1 2">AvVan</strain>
    </source>
</reference>
<accession>A0A4S5ETL0</accession>
<dbReference type="RefSeq" id="WP_136446867.1">
    <property type="nucleotide sequence ID" value="NZ_SSXH01000042.1"/>
</dbReference>
<dbReference type="Proteomes" id="UP000305282">
    <property type="component" value="Unassembled WGS sequence"/>
</dbReference>
<dbReference type="AlphaFoldDB" id="A0A4S5ETL0"/>
<evidence type="ECO:0000313" key="2">
    <source>
        <dbReference type="Proteomes" id="UP000305282"/>
    </source>
</evidence>
<sequence length="121" mass="13063">MDIETALKEAMTINGALGASLVDYESGMMLGSAGGGRNLDLEVASAGNTDVVCAKARTLDALGIKEGIEDILITLDQQYHLIRLFHRGGTPLFLYLAMDRHRANLALARHGLRTIARNLDL</sequence>
<gene>
    <name evidence="1" type="ORF">E7Y31_03350</name>
</gene>
<dbReference type="EMBL" id="SSXH01000042">
    <property type="protein sequence ID" value="THJ75796.1"/>
    <property type="molecule type" value="Genomic_DNA"/>
</dbReference>
<keyword evidence="2" id="KW-1185">Reference proteome</keyword>
<organism evidence="1 2">
    <name type="scientific">Candidatus Frankia alpina</name>
    <dbReference type="NCBI Taxonomy" id="2699483"/>
    <lineage>
        <taxon>Bacteria</taxon>
        <taxon>Bacillati</taxon>
        <taxon>Actinomycetota</taxon>
        <taxon>Actinomycetes</taxon>
        <taxon>Frankiales</taxon>
        <taxon>Frankiaceae</taxon>
        <taxon>Frankia</taxon>
    </lineage>
</organism>
<protein>
    <recommendedName>
        <fullName evidence="3">Roadblock/LAMTOR2 domain-containing protein</fullName>
    </recommendedName>
</protein>
<proteinExistence type="predicted"/>
<evidence type="ECO:0000313" key="1">
    <source>
        <dbReference type="EMBL" id="THJ75796.1"/>
    </source>
</evidence>